<dbReference type="AlphaFoldDB" id="A0A1N6H798"/>
<feature type="compositionally biased region" description="Polar residues" evidence="1">
    <location>
        <begin position="49"/>
        <end position="66"/>
    </location>
</feature>
<dbReference type="OrthoDB" id="5117987at2"/>
<evidence type="ECO:0000256" key="1">
    <source>
        <dbReference type="SAM" id="MobiDB-lite"/>
    </source>
</evidence>
<name>A0A1N6H798_9RHOB</name>
<dbReference type="Gene3D" id="3.30.70.1060">
    <property type="entry name" value="Dimeric alpha+beta barrel"/>
    <property type="match status" value="1"/>
</dbReference>
<dbReference type="InterPro" id="IPR011008">
    <property type="entry name" value="Dimeric_a/b-barrel"/>
</dbReference>
<sequence>MPKFLYVYHGGKPPSTPEEGAKAMAAWGKWMSDHDQAITDPGNPVGMSKTVSSSGVADNGGANPTSGYTIVEAPDIATACRIAAENPMLTDGGSVEVAEIMPIEM</sequence>
<dbReference type="SUPFAM" id="SSF54909">
    <property type="entry name" value="Dimeric alpha+beta barrel"/>
    <property type="match status" value="1"/>
</dbReference>
<dbReference type="STRING" id="1217970.SAMN05444002_3142"/>
<protein>
    <submittedName>
        <fullName evidence="2">YCII-related domain-containing protein</fullName>
    </submittedName>
</protein>
<dbReference type="EMBL" id="FSRL01000001">
    <property type="protein sequence ID" value="SIO15701.1"/>
    <property type="molecule type" value="Genomic_DNA"/>
</dbReference>
<evidence type="ECO:0000313" key="2">
    <source>
        <dbReference type="EMBL" id="SIO15701.1"/>
    </source>
</evidence>
<keyword evidence="3" id="KW-1185">Reference proteome</keyword>
<accession>A0A1N6H798</accession>
<proteinExistence type="predicted"/>
<evidence type="ECO:0000313" key="3">
    <source>
        <dbReference type="Proteomes" id="UP000184932"/>
    </source>
</evidence>
<dbReference type="Proteomes" id="UP000184932">
    <property type="component" value="Unassembled WGS sequence"/>
</dbReference>
<dbReference type="RefSeq" id="WP_074257078.1">
    <property type="nucleotide sequence ID" value="NZ_FSRL01000001.1"/>
</dbReference>
<feature type="region of interest" description="Disordered" evidence="1">
    <location>
        <begin position="34"/>
        <end position="66"/>
    </location>
</feature>
<reference evidence="3" key="1">
    <citation type="submission" date="2016-11" db="EMBL/GenBank/DDBJ databases">
        <authorList>
            <person name="Varghese N."/>
            <person name="Submissions S."/>
        </authorList>
    </citation>
    <scope>NUCLEOTIDE SEQUENCE [LARGE SCALE GENOMIC DNA]</scope>
    <source>
        <strain evidence="3">DSM 29440</strain>
    </source>
</reference>
<organism evidence="2 3">
    <name type="scientific">Vannielia litorea</name>
    <dbReference type="NCBI Taxonomy" id="1217970"/>
    <lineage>
        <taxon>Bacteria</taxon>
        <taxon>Pseudomonadati</taxon>
        <taxon>Pseudomonadota</taxon>
        <taxon>Alphaproteobacteria</taxon>
        <taxon>Rhodobacterales</taxon>
        <taxon>Paracoccaceae</taxon>
        <taxon>Vannielia</taxon>
    </lineage>
</organism>
<gene>
    <name evidence="2" type="ORF">SAMN05444002_3142</name>
</gene>